<dbReference type="OrthoDB" id="9792992at2"/>
<dbReference type="SUPFAM" id="SSF55874">
    <property type="entry name" value="ATPase domain of HSP90 chaperone/DNA topoisomerase II/histidine kinase"/>
    <property type="match status" value="1"/>
</dbReference>
<dbReference type="PANTHER" id="PTHR34220">
    <property type="entry name" value="SENSOR HISTIDINE KINASE YPDA"/>
    <property type="match status" value="1"/>
</dbReference>
<feature type="domain" description="Signal transduction histidine kinase internal region" evidence="2">
    <location>
        <begin position="161"/>
        <end position="238"/>
    </location>
</feature>
<evidence type="ECO:0000313" key="4">
    <source>
        <dbReference type="Proteomes" id="UP000244168"/>
    </source>
</evidence>
<dbReference type="Gene3D" id="3.30.565.10">
    <property type="entry name" value="Histidine kinase-like ATPase, C-terminal domain"/>
    <property type="match status" value="1"/>
</dbReference>
<keyword evidence="1" id="KW-0472">Membrane</keyword>
<gene>
    <name evidence="3" type="ORF">C8P68_103354</name>
</gene>
<feature type="transmembrane region" description="Helical" evidence="1">
    <location>
        <begin position="77"/>
        <end position="102"/>
    </location>
</feature>
<keyword evidence="3" id="KW-0808">Transferase</keyword>
<evidence type="ECO:0000259" key="2">
    <source>
        <dbReference type="Pfam" id="PF06580"/>
    </source>
</evidence>
<name>A0A2T5JBF0_9SPHI</name>
<keyword evidence="1" id="KW-1133">Transmembrane helix</keyword>
<feature type="transmembrane region" description="Helical" evidence="1">
    <location>
        <begin position="49"/>
        <end position="70"/>
    </location>
</feature>
<feature type="transmembrane region" description="Helical" evidence="1">
    <location>
        <begin position="12"/>
        <end position="29"/>
    </location>
</feature>
<evidence type="ECO:0000313" key="3">
    <source>
        <dbReference type="EMBL" id="PTQ98193.1"/>
    </source>
</evidence>
<proteinExistence type="predicted"/>
<feature type="transmembrane region" description="Helical" evidence="1">
    <location>
        <begin position="122"/>
        <end position="141"/>
    </location>
</feature>
<evidence type="ECO:0000256" key="1">
    <source>
        <dbReference type="SAM" id="Phobius"/>
    </source>
</evidence>
<keyword evidence="4" id="KW-1185">Reference proteome</keyword>
<keyword evidence="3" id="KW-0418">Kinase</keyword>
<comment type="caution">
    <text evidence="3">The sequence shown here is derived from an EMBL/GenBank/DDBJ whole genome shotgun (WGS) entry which is preliminary data.</text>
</comment>
<dbReference type="RefSeq" id="WP_107828372.1">
    <property type="nucleotide sequence ID" value="NZ_CP160205.1"/>
</dbReference>
<dbReference type="AlphaFoldDB" id="A0A2T5JBF0"/>
<sequence>MVSTAKDRLITIFLHLMLWGLLVMVLMMFPPLASAGHSLPREFWIKQSVHIALMIVAFYFNAGVLVPRLLVRGKTALFILTLLVVSLLSSFLLARIDIWLNVGEHMATIFGRKRFASPYMDHFGFITMLMILGISTSITMVRRWSNDAQLRSEFESQRTIAELSFLKAQIHPHFFFNTLNSIYALTYVNVETSRQVLHKLSRMMRYLLYETEQNTTLLSKELAFITDYIEIMKLRLNSHTTVNFTMPIKVEEMTIAPMLLLPFVENAFKHGVDDIHPSTISIDIEQVKNGVELEIRNTLINHVSSDSTPELGGKGIGMTNTRRRLDLLYAGRHSLNIQRDEIKKEYCLRLRLMLT</sequence>
<dbReference type="Proteomes" id="UP000244168">
    <property type="component" value="Unassembled WGS sequence"/>
</dbReference>
<dbReference type="InterPro" id="IPR036890">
    <property type="entry name" value="HATPase_C_sf"/>
</dbReference>
<dbReference type="Pfam" id="PF06580">
    <property type="entry name" value="His_kinase"/>
    <property type="match status" value="1"/>
</dbReference>
<accession>A0A2T5JBF0</accession>
<dbReference type="InterPro" id="IPR010559">
    <property type="entry name" value="Sig_transdc_His_kin_internal"/>
</dbReference>
<protein>
    <submittedName>
        <fullName evidence="3">Histidine kinase</fullName>
    </submittedName>
</protein>
<organism evidence="3 4">
    <name type="scientific">Mucilaginibacter yixingensis</name>
    <dbReference type="NCBI Taxonomy" id="1295612"/>
    <lineage>
        <taxon>Bacteria</taxon>
        <taxon>Pseudomonadati</taxon>
        <taxon>Bacteroidota</taxon>
        <taxon>Sphingobacteriia</taxon>
        <taxon>Sphingobacteriales</taxon>
        <taxon>Sphingobacteriaceae</taxon>
        <taxon>Mucilaginibacter</taxon>
    </lineage>
</organism>
<dbReference type="InterPro" id="IPR050640">
    <property type="entry name" value="Bact_2-comp_sensor_kinase"/>
</dbReference>
<dbReference type="GO" id="GO:0000155">
    <property type="term" value="F:phosphorelay sensor kinase activity"/>
    <property type="evidence" value="ECO:0007669"/>
    <property type="project" value="InterPro"/>
</dbReference>
<dbReference type="EMBL" id="QAOQ01000003">
    <property type="protein sequence ID" value="PTQ98193.1"/>
    <property type="molecule type" value="Genomic_DNA"/>
</dbReference>
<reference evidence="3 4" key="1">
    <citation type="submission" date="2018-04" db="EMBL/GenBank/DDBJ databases">
        <title>Genomic Encyclopedia of Archaeal and Bacterial Type Strains, Phase II (KMG-II): from individual species to whole genera.</title>
        <authorList>
            <person name="Goeker M."/>
        </authorList>
    </citation>
    <scope>NUCLEOTIDE SEQUENCE [LARGE SCALE GENOMIC DNA]</scope>
    <source>
        <strain evidence="3 4">DSM 26809</strain>
    </source>
</reference>
<dbReference type="GO" id="GO:0016020">
    <property type="term" value="C:membrane"/>
    <property type="evidence" value="ECO:0007669"/>
    <property type="project" value="InterPro"/>
</dbReference>
<keyword evidence="1" id="KW-0812">Transmembrane</keyword>
<dbReference type="PANTHER" id="PTHR34220:SF7">
    <property type="entry name" value="SENSOR HISTIDINE KINASE YPDA"/>
    <property type="match status" value="1"/>
</dbReference>